<proteinExistence type="inferred from homology"/>
<dbReference type="SUPFAM" id="SSF64518">
    <property type="entry name" value="Phase 1 flagellin"/>
    <property type="match status" value="1"/>
</dbReference>
<evidence type="ECO:0000256" key="2">
    <source>
        <dbReference type="ARBA" id="ARBA00023143"/>
    </source>
</evidence>
<dbReference type="GO" id="GO:0005198">
    <property type="term" value="F:structural molecule activity"/>
    <property type="evidence" value="ECO:0007669"/>
    <property type="project" value="UniProtKB-UniRule"/>
</dbReference>
<feature type="domain" description="Flagellin N-terminal" evidence="4">
    <location>
        <begin position="5"/>
        <end position="140"/>
    </location>
</feature>
<gene>
    <name evidence="6" type="primary">flaB</name>
    <name evidence="6" type="ORF">APE01nite_16810</name>
</gene>
<dbReference type="PANTHER" id="PTHR42792">
    <property type="entry name" value="FLAGELLIN"/>
    <property type="match status" value="1"/>
</dbReference>
<feature type="domain" description="Flagellin C-terminal" evidence="5">
    <location>
        <begin position="243"/>
        <end position="327"/>
    </location>
</feature>
<comment type="caution">
    <text evidence="6">The sequence shown here is derived from an EMBL/GenBank/DDBJ whole genome shotgun (WGS) entry which is preliminary data.</text>
</comment>
<keyword evidence="6" id="KW-0966">Cell projection</keyword>
<evidence type="ECO:0000313" key="6">
    <source>
        <dbReference type="EMBL" id="GEB85884.1"/>
    </source>
</evidence>
<keyword evidence="7" id="KW-1185">Reference proteome</keyword>
<keyword evidence="3" id="KW-0964">Secreted</keyword>
<comment type="function">
    <text evidence="3">Flagellin is the subunit protein which polymerizes to form the filaments of bacterial flagella.</text>
</comment>
<evidence type="ECO:0000256" key="1">
    <source>
        <dbReference type="ARBA" id="ARBA00005709"/>
    </source>
</evidence>
<reference evidence="6 7" key="1">
    <citation type="submission" date="2019-06" db="EMBL/GenBank/DDBJ databases">
        <title>Whole genome shotgun sequence of Acetobacter peroxydans NBRC 13755.</title>
        <authorList>
            <person name="Hosoyama A."/>
            <person name="Uohara A."/>
            <person name="Ohji S."/>
            <person name="Ichikawa N."/>
        </authorList>
    </citation>
    <scope>NUCLEOTIDE SEQUENCE [LARGE SCALE GENOMIC DNA]</scope>
    <source>
        <strain evidence="6 7">NBRC 13755</strain>
    </source>
</reference>
<dbReference type="InterPro" id="IPR001029">
    <property type="entry name" value="Flagellin_N"/>
</dbReference>
<name>A0A4Y3TVW0_9PROT</name>
<dbReference type="GO" id="GO:0005576">
    <property type="term" value="C:extracellular region"/>
    <property type="evidence" value="ECO:0007669"/>
    <property type="project" value="UniProtKB-SubCell"/>
</dbReference>
<dbReference type="OrthoDB" id="8328560at2"/>
<comment type="similarity">
    <text evidence="1 3">Belongs to the bacterial flagellin family.</text>
</comment>
<dbReference type="GO" id="GO:0009288">
    <property type="term" value="C:bacterial-type flagellum"/>
    <property type="evidence" value="ECO:0007669"/>
    <property type="project" value="UniProtKB-SubCell"/>
</dbReference>
<keyword evidence="6" id="KW-0282">Flagellum</keyword>
<dbReference type="EMBL" id="BJMV01000008">
    <property type="protein sequence ID" value="GEB85884.1"/>
    <property type="molecule type" value="Genomic_DNA"/>
</dbReference>
<accession>A0A4Y3TVW0</accession>
<dbReference type="AlphaFoldDB" id="A0A4Y3TVW0"/>
<evidence type="ECO:0000313" key="7">
    <source>
        <dbReference type="Proteomes" id="UP000317730"/>
    </source>
</evidence>
<dbReference type="InterPro" id="IPR001492">
    <property type="entry name" value="Flagellin"/>
</dbReference>
<evidence type="ECO:0000256" key="3">
    <source>
        <dbReference type="RuleBase" id="RU362073"/>
    </source>
</evidence>
<keyword evidence="6" id="KW-0969">Cilium</keyword>
<dbReference type="Pfam" id="PF00669">
    <property type="entry name" value="Flagellin_N"/>
    <property type="match status" value="1"/>
</dbReference>
<evidence type="ECO:0000259" key="5">
    <source>
        <dbReference type="Pfam" id="PF00700"/>
    </source>
</evidence>
<dbReference type="RefSeq" id="WP_141376504.1">
    <property type="nucleotide sequence ID" value="NZ_BAPL01000030.1"/>
</dbReference>
<dbReference type="PRINTS" id="PR00207">
    <property type="entry name" value="FLAGELLIN"/>
</dbReference>
<dbReference type="Pfam" id="PF00700">
    <property type="entry name" value="Flagellin_C"/>
    <property type="match status" value="1"/>
</dbReference>
<dbReference type="Proteomes" id="UP000317730">
    <property type="component" value="Unassembled WGS sequence"/>
</dbReference>
<organism evidence="6 7">
    <name type="scientific">Acetobacter peroxydans</name>
    <dbReference type="NCBI Taxonomy" id="104098"/>
    <lineage>
        <taxon>Bacteria</taxon>
        <taxon>Pseudomonadati</taxon>
        <taxon>Pseudomonadota</taxon>
        <taxon>Alphaproteobacteria</taxon>
        <taxon>Acetobacterales</taxon>
        <taxon>Acetobacteraceae</taxon>
        <taxon>Acetobacter</taxon>
    </lineage>
</organism>
<dbReference type="InterPro" id="IPR046358">
    <property type="entry name" value="Flagellin_C"/>
</dbReference>
<protein>
    <recommendedName>
        <fullName evidence="3">Flagellin</fullName>
    </recommendedName>
</protein>
<sequence length="328" mass="32633">MTLSINTNASALVAIETLDATQTSLSNTENVVSTGKKVNSAADNAAAYAISQQLSGQSSGLSAVNSGLTFAAQVVNTTTTAVSSILSDLKSIQSLINTLTNNQTSSSSISDTSDSITQTLNAINVVARNATLNGVNLLVNAASDGVGIQGTSLTYLTSLGGDTTVISGLHSDISGAMTSGALASSFTYAAGSGSSLTDALGLTTGLASTDAASANIFVTSGNSLNTTTFASGTAGSTAQQMVALIEQAITAMTTIASKLGSNSTIISSMSSFGTTLSDNITQGVGALTDADMSAASAQLTSLQTKQSLAIKSLTIANSQSQSILSLFQ</sequence>
<dbReference type="PANTHER" id="PTHR42792:SF2">
    <property type="entry name" value="FLAGELLIN"/>
    <property type="match status" value="1"/>
</dbReference>
<comment type="subcellular location">
    <subcellularLocation>
        <location evidence="3">Secreted</location>
    </subcellularLocation>
    <subcellularLocation>
        <location evidence="3">Bacterial flagellum</location>
    </subcellularLocation>
</comment>
<dbReference type="Gene3D" id="1.20.1330.10">
    <property type="entry name" value="f41 fragment of flagellin, N-terminal domain"/>
    <property type="match status" value="1"/>
</dbReference>
<keyword evidence="2 3" id="KW-0975">Bacterial flagellum</keyword>
<evidence type="ECO:0000259" key="4">
    <source>
        <dbReference type="Pfam" id="PF00669"/>
    </source>
</evidence>